<evidence type="ECO:0000259" key="11">
    <source>
        <dbReference type="PROSITE" id="PS50968"/>
    </source>
</evidence>
<dbReference type="CDD" id="cd06850">
    <property type="entry name" value="biotinyl_domain"/>
    <property type="match status" value="1"/>
</dbReference>
<dbReference type="PANTHER" id="PTHR45266:SF3">
    <property type="entry name" value="OXALOACETATE DECARBOXYLASE ALPHA CHAIN"/>
    <property type="match status" value="1"/>
</dbReference>
<dbReference type="InterPro" id="IPR001882">
    <property type="entry name" value="Biotin_BS"/>
</dbReference>
<dbReference type="InterPro" id="IPR000089">
    <property type="entry name" value="Biotin_lipoyl"/>
</dbReference>
<dbReference type="PROSITE" id="PS50968">
    <property type="entry name" value="BIOTINYL_LIPOYL"/>
    <property type="match status" value="1"/>
</dbReference>
<evidence type="ECO:0000256" key="1">
    <source>
        <dbReference type="ARBA" id="ARBA00003761"/>
    </source>
</evidence>
<evidence type="ECO:0000256" key="4">
    <source>
        <dbReference type="ARBA" id="ARBA00022516"/>
    </source>
</evidence>
<evidence type="ECO:0000313" key="13">
    <source>
        <dbReference type="Proteomes" id="UP001242480"/>
    </source>
</evidence>
<dbReference type="RefSeq" id="WP_307273343.1">
    <property type="nucleotide sequence ID" value="NZ_JAUSVX010000005.1"/>
</dbReference>
<evidence type="ECO:0000256" key="10">
    <source>
        <dbReference type="SAM" id="MobiDB-lite"/>
    </source>
</evidence>
<dbReference type="SUPFAM" id="SSF51230">
    <property type="entry name" value="Single hybrid motif"/>
    <property type="match status" value="1"/>
</dbReference>
<sequence>MDLDFVQRLIALVSRSPLSELEIEHAGARIRIARPAAPTPSAPQASSPQPGPDPGASGPAGSGPAVATLARHSIRAPLTGVFYRSAAEGEPPLVSVGDMVEEGRKIGVLEAMKTFNVVESDRAGRIVRIAFEDRAAVQSGDVLFVLEEVG</sequence>
<dbReference type="InterPro" id="IPR001249">
    <property type="entry name" value="AcCoA_biotinCC"/>
</dbReference>
<dbReference type="Pfam" id="PF00364">
    <property type="entry name" value="Biotin_lipoyl"/>
    <property type="match status" value="1"/>
</dbReference>
<evidence type="ECO:0000313" key="12">
    <source>
        <dbReference type="EMBL" id="MDQ0469992.1"/>
    </source>
</evidence>
<evidence type="ECO:0000256" key="7">
    <source>
        <dbReference type="ARBA" id="ARBA00023160"/>
    </source>
</evidence>
<name>A0ABU0J6V0_9HYPH</name>
<keyword evidence="5 9" id="KW-0276">Fatty acid metabolism</keyword>
<comment type="pathway">
    <text evidence="2 9">Lipid metabolism; fatty acid biosynthesis.</text>
</comment>
<feature type="compositionally biased region" description="Low complexity" evidence="10">
    <location>
        <begin position="42"/>
        <end position="65"/>
    </location>
</feature>
<proteinExistence type="predicted"/>
<organism evidence="12 13">
    <name type="scientific">Labrys wisconsinensis</name>
    <dbReference type="NCBI Taxonomy" id="425677"/>
    <lineage>
        <taxon>Bacteria</taxon>
        <taxon>Pseudomonadati</taxon>
        <taxon>Pseudomonadota</taxon>
        <taxon>Alphaproteobacteria</taxon>
        <taxon>Hyphomicrobiales</taxon>
        <taxon>Xanthobacteraceae</taxon>
        <taxon>Labrys</taxon>
    </lineage>
</organism>
<keyword evidence="6 9" id="KW-0443">Lipid metabolism</keyword>
<keyword evidence="4 9" id="KW-0444">Lipid biosynthesis</keyword>
<evidence type="ECO:0000256" key="6">
    <source>
        <dbReference type="ARBA" id="ARBA00023098"/>
    </source>
</evidence>
<evidence type="ECO:0000256" key="9">
    <source>
        <dbReference type="RuleBase" id="RU364072"/>
    </source>
</evidence>
<dbReference type="Gene3D" id="2.40.50.100">
    <property type="match status" value="1"/>
</dbReference>
<dbReference type="InterPro" id="IPR050709">
    <property type="entry name" value="Biotin_Carboxyl_Carrier/Decarb"/>
</dbReference>
<keyword evidence="13" id="KW-1185">Reference proteome</keyword>
<evidence type="ECO:0000256" key="5">
    <source>
        <dbReference type="ARBA" id="ARBA00022832"/>
    </source>
</evidence>
<dbReference type="InterPro" id="IPR011053">
    <property type="entry name" value="Single_hybrid_motif"/>
</dbReference>
<evidence type="ECO:0000256" key="8">
    <source>
        <dbReference type="ARBA" id="ARBA00023267"/>
    </source>
</evidence>
<feature type="domain" description="Lipoyl-binding" evidence="11">
    <location>
        <begin position="64"/>
        <end position="147"/>
    </location>
</feature>
<keyword evidence="8 9" id="KW-0092">Biotin</keyword>
<dbReference type="PANTHER" id="PTHR45266">
    <property type="entry name" value="OXALOACETATE DECARBOXYLASE ALPHA CHAIN"/>
    <property type="match status" value="1"/>
</dbReference>
<dbReference type="EMBL" id="JAUSVX010000005">
    <property type="protein sequence ID" value="MDQ0469992.1"/>
    <property type="molecule type" value="Genomic_DNA"/>
</dbReference>
<protein>
    <recommendedName>
        <fullName evidence="3 9">Biotin carboxyl carrier protein of acetyl-CoA carboxylase</fullName>
    </recommendedName>
</protein>
<dbReference type="PRINTS" id="PR01071">
    <property type="entry name" value="ACOABIOTINCC"/>
</dbReference>
<evidence type="ECO:0000256" key="3">
    <source>
        <dbReference type="ARBA" id="ARBA00017562"/>
    </source>
</evidence>
<dbReference type="PROSITE" id="PS00188">
    <property type="entry name" value="BIOTIN"/>
    <property type="match status" value="1"/>
</dbReference>
<comment type="caution">
    <text evidence="12">The sequence shown here is derived from an EMBL/GenBank/DDBJ whole genome shotgun (WGS) entry which is preliminary data.</text>
</comment>
<accession>A0ABU0J6V0</accession>
<keyword evidence="7 9" id="KW-0275">Fatty acid biosynthesis</keyword>
<evidence type="ECO:0000256" key="2">
    <source>
        <dbReference type="ARBA" id="ARBA00005194"/>
    </source>
</evidence>
<dbReference type="Proteomes" id="UP001242480">
    <property type="component" value="Unassembled WGS sequence"/>
</dbReference>
<reference evidence="12 13" key="1">
    <citation type="submission" date="2023-07" db="EMBL/GenBank/DDBJ databases">
        <title>Genomic Encyclopedia of Type Strains, Phase IV (KMG-IV): sequencing the most valuable type-strain genomes for metagenomic binning, comparative biology and taxonomic classification.</title>
        <authorList>
            <person name="Goeker M."/>
        </authorList>
    </citation>
    <scope>NUCLEOTIDE SEQUENCE [LARGE SCALE GENOMIC DNA]</scope>
    <source>
        <strain evidence="12 13">DSM 19619</strain>
    </source>
</reference>
<comment type="function">
    <text evidence="1 9">This protein is a component of the acetyl coenzyme A carboxylase complex; first, biotin carboxylase catalyzes the carboxylation of the carrier protein and then the transcarboxylase transfers the carboxyl group to form malonyl-CoA.</text>
</comment>
<feature type="region of interest" description="Disordered" evidence="10">
    <location>
        <begin position="36"/>
        <end position="68"/>
    </location>
</feature>
<gene>
    <name evidence="12" type="ORF">QO011_003008</name>
</gene>